<accession>A0A6J7BAD7</accession>
<name>A0A6J7BAD7_9ZZZZ</name>
<keyword evidence="1" id="KW-0472">Membrane</keyword>
<organism evidence="4">
    <name type="scientific">freshwater metagenome</name>
    <dbReference type="NCBI Taxonomy" id="449393"/>
    <lineage>
        <taxon>unclassified sequences</taxon>
        <taxon>metagenomes</taxon>
        <taxon>ecological metagenomes</taxon>
    </lineage>
</organism>
<keyword evidence="1" id="KW-0812">Transmembrane</keyword>
<dbReference type="EMBL" id="CAEZSQ010000008">
    <property type="protein sequence ID" value="CAB4537091.1"/>
    <property type="molecule type" value="Genomic_DNA"/>
</dbReference>
<proteinExistence type="predicted"/>
<evidence type="ECO:0000313" key="2">
    <source>
        <dbReference type="EMBL" id="CAB4367169.1"/>
    </source>
</evidence>
<sequence>MIKTLSQVAVLAPKINQEPGAMPGEGLTALQTFTYFVAAPIGLFLGIALIVWALTAKKKSSGTSSVITNIE</sequence>
<feature type="transmembrane region" description="Helical" evidence="1">
    <location>
        <begin position="33"/>
        <end position="54"/>
    </location>
</feature>
<evidence type="ECO:0000313" key="4">
    <source>
        <dbReference type="EMBL" id="CAB4842220.1"/>
    </source>
</evidence>
<dbReference type="EMBL" id="CAESPC010000129">
    <property type="protein sequence ID" value="CAB4367169.1"/>
    <property type="molecule type" value="Genomic_DNA"/>
</dbReference>
<dbReference type="AlphaFoldDB" id="A0A6J7BAD7"/>
<evidence type="ECO:0000313" key="3">
    <source>
        <dbReference type="EMBL" id="CAB4537091.1"/>
    </source>
</evidence>
<evidence type="ECO:0000256" key="1">
    <source>
        <dbReference type="SAM" id="Phobius"/>
    </source>
</evidence>
<protein>
    <submittedName>
        <fullName evidence="4">Unannotated protein</fullName>
    </submittedName>
</protein>
<gene>
    <name evidence="3" type="ORF">UFOPK1458_00079</name>
    <name evidence="4" type="ORF">UFOPK3243_00582</name>
    <name evidence="2" type="ORF">UFOPK4180_00770</name>
</gene>
<dbReference type="EMBL" id="CAFAZZ010000046">
    <property type="protein sequence ID" value="CAB4842220.1"/>
    <property type="molecule type" value="Genomic_DNA"/>
</dbReference>
<keyword evidence="1" id="KW-1133">Transmembrane helix</keyword>
<reference evidence="4" key="1">
    <citation type="submission" date="2020-05" db="EMBL/GenBank/DDBJ databases">
        <authorList>
            <person name="Chiriac C."/>
            <person name="Salcher M."/>
            <person name="Ghai R."/>
            <person name="Kavagutti S V."/>
        </authorList>
    </citation>
    <scope>NUCLEOTIDE SEQUENCE</scope>
</reference>